<dbReference type="EMBL" id="CP046147">
    <property type="protein sequence ID" value="WFG39032.1"/>
    <property type="molecule type" value="Genomic_DNA"/>
</dbReference>
<dbReference type="RefSeq" id="WP_342822311.1">
    <property type="nucleotide sequence ID" value="NZ_CP046146.1"/>
</dbReference>
<dbReference type="Proteomes" id="UP001219901">
    <property type="component" value="Chromosome"/>
</dbReference>
<reference evidence="3" key="3">
    <citation type="submission" date="2023-06" db="EMBL/GenBank/DDBJ databases">
        <title>Pangenomics reveal diversification of enzyme families and niche specialization in globally abundant SAR202 bacteria.</title>
        <authorList>
            <person name="Saw J.H.W."/>
        </authorList>
    </citation>
    <scope>NUCLEOTIDE SEQUENCE [LARGE SCALE GENOMIC DNA]</scope>
    <source>
        <strain evidence="3">JH1073</strain>
    </source>
</reference>
<dbReference type="AlphaFoldDB" id="A0AAJ5ZHM3"/>
<evidence type="ECO:0000313" key="2">
    <source>
        <dbReference type="EMBL" id="WFG39032.1"/>
    </source>
</evidence>
<dbReference type="Proteomes" id="UP001321249">
    <property type="component" value="Unassembled WGS sequence"/>
</dbReference>
<evidence type="ECO:0000313" key="4">
    <source>
        <dbReference type="Proteomes" id="UP001321249"/>
    </source>
</evidence>
<proteinExistence type="predicted"/>
<protein>
    <submittedName>
        <fullName evidence="2">Uncharacterized protein</fullName>
    </submittedName>
</protein>
<keyword evidence="3" id="KW-1185">Reference proteome</keyword>
<accession>A0AAJ5ZHM3</accession>
<reference evidence="2" key="2">
    <citation type="journal article" date="2023" name="Nat. Commun.">
        <title>Cultivation of marine bacteria of the SAR202 clade.</title>
        <authorList>
            <person name="Lim Y."/>
            <person name="Seo J.H."/>
            <person name="Giovannoni S.J."/>
            <person name="Kang I."/>
            <person name="Cho J.C."/>
        </authorList>
    </citation>
    <scope>NUCLEOTIDE SEQUENCE</scope>
    <source>
        <strain evidence="2">JH1073</strain>
    </source>
</reference>
<sequence length="217" mass="23860">MSKVLRFPSGGKRRVVRRVVRRAPVARAVAPRANVRRTPARVVQQPITRRRTERPEIDAPGKIAIYAGFEFDHEIHQCLDPLDSVMIAGTADNSQSMVAMTAMAKADLAIIELDCGGELQGLAVARAIAANSPATGIMIYTPALNPRAFKALWVYGSQKWSIITWASLANPAHVRATVKSAVRGLTWTEPGVQRQWSELGDRPRSIEDRQSVMRAVV</sequence>
<dbReference type="EMBL" id="WMBE01000001">
    <property type="protein sequence ID" value="MDG0866249.1"/>
    <property type="molecule type" value="Genomic_DNA"/>
</dbReference>
<gene>
    <name evidence="1" type="ORF">GKO46_04080</name>
    <name evidence="2" type="ORF">GKO48_05180</name>
</gene>
<evidence type="ECO:0000313" key="1">
    <source>
        <dbReference type="EMBL" id="MDG0866249.1"/>
    </source>
</evidence>
<evidence type="ECO:0000313" key="3">
    <source>
        <dbReference type="Proteomes" id="UP001219901"/>
    </source>
</evidence>
<reference evidence="3 4" key="1">
    <citation type="submission" date="2019-11" db="EMBL/GenBank/DDBJ databases">
        <authorList>
            <person name="Cho J.-C."/>
        </authorList>
    </citation>
    <scope>NUCLEOTIDE SEQUENCE [LARGE SCALE GENOMIC DNA]</scope>
    <source>
        <strain evidence="2 3">JH1073</strain>
        <strain evidence="1 4">JH702</strain>
    </source>
</reference>
<name>A0AAJ5ZHM3_9CHLR</name>
<organism evidence="2 3">
    <name type="scientific">Candidatus Lucifugimonas marina</name>
    <dbReference type="NCBI Taxonomy" id="3038979"/>
    <lineage>
        <taxon>Bacteria</taxon>
        <taxon>Bacillati</taxon>
        <taxon>Chloroflexota</taxon>
        <taxon>Dehalococcoidia</taxon>
        <taxon>SAR202 cluster</taxon>
        <taxon>Candidatus Lucifugimonadales</taxon>
        <taxon>Candidatus Lucifugimonadaceae</taxon>
        <taxon>Candidatus Lucifugimonas</taxon>
    </lineage>
</organism>